<dbReference type="Proteomes" id="UP000623250">
    <property type="component" value="Unassembled WGS sequence"/>
</dbReference>
<protein>
    <recommendedName>
        <fullName evidence="5">Sec translocon accessory complex subunit YajC</fullName>
    </recommendedName>
</protein>
<reference evidence="15 16" key="1">
    <citation type="submission" date="2020-12" db="EMBL/GenBank/DDBJ databases">
        <title>Revised draft genomes of Rhodomicrobium vannielii ATCC 17100 and Rhodomicrobium udaipurense JA643.</title>
        <authorList>
            <person name="Conners E.M."/>
            <person name="Davenport E.J."/>
            <person name="Bose A."/>
        </authorList>
    </citation>
    <scope>NUCLEOTIDE SEQUENCE [LARGE SCALE GENOMIC DNA]</scope>
    <source>
        <strain evidence="15 16">JA643</strain>
    </source>
</reference>
<comment type="similarity">
    <text evidence="3">Belongs to the YajC family.</text>
</comment>
<evidence type="ECO:0000256" key="7">
    <source>
        <dbReference type="ARBA" id="ARBA00022475"/>
    </source>
</evidence>
<dbReference type="GO" id="GO:0005886">
    <property type="term" value="C:plasma membrane"/>
    <property type="evidence" value="ECO:0007669"/>
    <property type="project" value="UniProtKB-SubCell"/>
</dbReference>
<evidence type="ECO:0000256" key="4">
    <source>
        <dbReference type="ARBA" id="ARBA00011718"/>
    </source>
</evidence>
<dbReference type="EMBL" id="JAEMUK010000006">
    <property type="protein sequence ID" value="MBJ7542446.1"/>
    <property type="molecule type" value="Genomic_DNA"/>
</dbReference>
<evidence type="ECO:0000256" key="5">
    <source>
        <dbReference type="ARBA" id="ARBA00014962"/>
    </source>
</evidence>
<dbReference type="AlphaFoldDB" id="A0A8I1GEQ8"/>
<name>A0A8I1GEQ8_9HYPH</name>
<keyword evidence="10 14" id="KW-1133">Transmembrane helix</keyword>
<evidence type="ECO:0000256" key="12">
    <source>
        <dbReference type="ARBA" id="ARBA00023136"/>
    </source>
</evidence>
<evidence type="ECO:0000256" key="3">
    <source>
        <dbReference type="ARBA" id="ARBA00006742"/>
    </source>
</evidence>
<dbReference type="Pfam" id="PF02699">
    <property type="entry name" value="YajC"/>
    <property type="match status" value="1"/>
</dbReference>
<organism evidence="15 16">
    <name type="scientific">Rhodomicrobium udaipurense</name>
    <dbReference type="NCBI Taxonomy" id="1202716"/>
    <lineage>
        <taxon>Bacteria</taxon>
        <taxon>Pseudomonadati</taxon>
        <taxon>Pseudomonadota</taxon>
        <taxon>Alphaproteobacteria</taxon>
        <taxon>Hyphomicrobiales</taxon>
        <taxon>Hyphomicrobiaceae</taxon>
        <taxon>Rhodomicrobium</taxon>
    </lineage>
</organism>
<proteinExistence type="inferred from homology"/>
<gene>
    <name evidence="15" type="primary">yajC</name>
    <name evidence="15" type="ORF">JDN41_02625</name>
</gene>
<evidence type="ECO:0000256" key="14">
    <source>
        <dbReference type="SAM" id="Phobius"/>
    </source>
</evidence>
<feature type="region of interest" description="Disordered" evidence="13">
    <location>
        <begin position="99"/>
        <end position="129"/>
    </location>
</feature>
<evidence type="ECO:0000256" key="1">
    <source>
        <dbReference type="ARBA" id="ARBA00002061"/>
    </source>
</evidence>
<dbReference type="SMART" id="SM01323">
    <property type="entry name" value="YajC"/>
    <property type="match status" value="1"/>
</dbReference>
<comment type="caution">
    <text evidence="15">The sequence shown here is derived from an EMBL/GenBank/DDBJ whole genome shotgun (WGS) entry which is preliminary data.</text>
</comment>
<keyword evidence="9" id="KW-0653">Protein transport</keyword>
<dbReference type="GO" id="GO:0015031">
    <property type="term" value="P:protein transport"/>
    <property type="evidence" value="ECO:0007669"/>
    <property type="project" value="UniProtKB-KW"/>
</dbReference>
<evidence type="ECO:0000313" key="15">
    <source>
        <dbReference type="EMBL" id="MBJ7542446.1"/>
    </source>
</evidence>
<comment type="function">
    <text evidence="1">The SecYEG-SecDF-YajC-YidC holo-translocon (HTL) protein secretase/insertase is a supercomplex required for protein secretion, insertion of proteins into membranes, and assembly of membrane protein complexes. While the SecYEG complex is essential for assembly of a number of proteins and complexes, the SecDF-YajC-YidC subcomplex facilitates these functions.</text>
</comment>
<feature type="transmembrane region" description="Helical" evidence="14">
    <location>
        <begin position="17"/>
        <end position="36"/>
    </location>
</feature>
<keyword evidence="12 14" id="KW-0472">Membrane</keyword>
<keyword evidence="11" id="KW-0811">Translocation</keyword>
<evidence type="ECO:0000256" key="13">
    <source>
        <dbReference type="SAM" id="MobiDB-lite"/>
    </source>
</evidence>
<feature type="compositionally biased region" description="Basic and acidic residues" evidence="13">
    <location>
        <begin position="99"/>
        <end position="116"/>
    </location>
</feature>
<comment type="subcellular location">
    <subcellularLocation>
        <location evidence="2">Cell membrane</location>
        <topology evidence="2">Single-pass membrane protein</topology>
    </subcellularLocation>
</comment>
<evidence type="ECO:0000256" key="6">
    <source>
        <dbReference type="ARBA" id="ARBA00022448"/>
    </source>
</evidence>
<comment type="subunit">
    <text evidence="4">Part of the SecDF-YidC-YajC translocase complex. The SecDF-YidC-YajC translocase forms a supercomplex with SecYEG, called the holo-translocon (HTL).</text>
</comment>
<keyword evidence="8 14" id="KW-0812">Transmembrane</keyword>
<evidence type="ECO:0000313" key="16">
    <source>
        <dbReference type="Proteomes" id="UP000623250"/>
    </source>
</evidence>
<dbReference type="NCBIfam" id="TIGR00739">
    <property type="entry name" value="yajC"/>
    <property type="match status" value="1"/>
</dbReference>
<evidence type="ECO:0000256" key="9">
    <source>
        <dbReference type="ARBA" id="ARBA00022927"/>
    </source>
</evidence>
<evidence type="ECO:0000256" key="10">
    <source>
        <dbReference type="ARBA" id="ARBA00022989"/>
    </source>
</evidence>
<evidence type="ECO:0000256" key="8">
    <source>
        <dbReference type="ARBA" id="ARBA00022692"/>
    </source>
</evidence>
<evidence type="ECO:0000256" key="2">
    <source>
        <dbReference type="ARBA" id="ARBA00004162"/>
    </source>
</evidence>
<evidence type="ECO:0000256" key="11">
    <source>
        <dbReference type="ARBA" id="ARBA00023010"/>
    </source>
</evidence>
<dbReference type="PANTHER" id="PTHR33909">
    <property type="entry name" value="SEC TRANSLOCON ACCESSORY COMPLEX SUBUNIT YAJC"/>
    <property type="match status" value="1"/>
</dbReference>
<keyword evidence="7" id="KW-1003">Cell membrane</keyword>
<dbReference type="PANTHER" id="PTHR33909:SF1">
    <property type="entry name" value="SEC TRANSLOCON ACCESSORY COMPLEX SUBUNIT YAJC"/>
    <property type="match status" value="1"/>
</dbReference>
<dbReference type="InterPro" id="IPR003849">
    <property type="entry name" value="Preprotein_translocase_YajC"/>
</dbReference>
<dbReference type="RefSeq" id="WP_037232580.1">
    <property type="nucleotide sequence ID" value="NZ_JAEMUK010000006.1"/>
</dbReference>
<keyword evidence="6" id="KW-0813">Transport</keyword>
<sequence>MISPAYAQAPGAGAGDIFGMLFPLILVFVIFYLLVFRPQQKRMKEHQAMLDAVKRGDTVVTAGGIIGKVMRIGTDGELKIEIADGVQVRVLKSTITDVRGKGEPVKGDASKDKEESPAESGANGDKTAA</sequence>
<dbReference type="PRINTS" id="PR01853">
    <property type="entry name" value="YAJCTRNLCASE"/>
</dbReference>
<accession>A0A8I1GEQ8</accession>
<keyword evidence="16" id="KW-1185">Reference proteome</keyword>